<keyword evidence="2" id="KW-1185">Reference proteome</keyword>
<name>A0A1B7MH17_9AGAM</name>
<dbReference type="OrthoDB" id="444848at2759"/>
<dbReference type="EMBL" id="KV449196">
    <property type="protein sequence ID" value="OAX31892.1"/>
    <property type="molecule type" value="Genomic_DNA"/>
</dbReference>
<evidence type="ECO:0000313" key="1">
    <source>
        <dbReference type="EMBL" id="OAX31892.1"/>
    </source>
</evidence>
<dbReference type="STRING" id="1314800.A0A1B7MH17"/>
<reference evidence="1 2" key="1">
    <citation type="submission" date="2016-06" db="EMBL/GenBank/DDBJ databases">
        <title>Comparative genomics of the ectomycorrhizal sister species Rhizopogon vinicolor and Rhizopogon vesiculosus (Basidiomycota: Boletales) reveals a divergence of the mating type B locus.</title>
        <authorList>
            <consortium name="DOE Joint Genome Institute"/>
            <person name="Mujic A.B."/>
            <person name="Kuo A."/>
            <person name="Tritt A."/>
            <person name="Lipzen A."/>
            <person name="Chen C."/>
            <person name="Johnson J."/>
            <person name="Sharma A."/>
            <person name="Barry K."/>
            <person name="Grigoriev I.V."/>
            <person name="Spatafora J.W."/>
        </authorList>
    </citation>
    <scope>NUCLEOTIDE SEQUENCE [LARGE SCALE GENOMIC DNA]</scope>
    <source>
        <strain evidence="1 2">AM-OR11-026</strain>
    </source>
</reference>
<organism evidence="1 2">
    <name type="scientific">Rhizopogon vinicolor AM-OR11-026</name>
    <dbReference type="NCBI Taxonomy" id="1314800"/>
    <lineage>
        <taxon>Eukaryota</taxon>
        <taxon>Fungi</taxon>
        <taxon>Dikarya</taxon>
        <taxon>Basidiomycota</taxon>
        <taxon>Agaricomycotina</taxon>
        <taxon>Agaricomycetes</taxon>
        <taxon>Agaricomycetidae</taxon>
        <taxon>Boletales</taxon>
        <taxon>Suillineae</taxon>
        <taxon>Rhizopogonaceae</taxon>
        <taxon>Rhizopogon</taxon>
    </lineage>
</organism>
<dbReference type="AlphaFoldDB" id="A0A1B7MH17"/>
<dbReference type="Proteomes" id="UP000092154">
    <property type="component" value="Unassembled WGS sequence"/>
</dbReference>
<protein>
    <submittedName>
        <fullName evidence="1">Uncharacterized protein</fullName>
    </submittedName>
</protein>
<sequence length="168" mass="18619">MAHGIELLLPLDITEATFLMPDFTSIFSTHELLTARACQLAKCDDDLALIHECILTSRYSSIKDFEQHFANIISDRTFKSGDLVLVLNKKIEPSSNVKCKLCYFGPMVVISRSINGAYCLAEVDGSVSKLKFAAFHLIPYHVRSPSTLEVTQFIDIDSIAGLPDSFDA</sequence>
<evidence type="ECO:0000313" key="2">
    <source>
        <dbReference type="Proteomes" id="UP000092154"/>
    </source>
</evidence>
<accession>A0A1B7MH17</accession>
<gene>
    <name evidence="1" type="ORF">K503DRAFT_702979</name>
</gene>
<dbReference type="InParanoid" id="A0A1B7MH17"/>
<proteinExistence type="predicted"/>